<dbReference type="Gene3D" id="2.30.130.30">
    <property type="entry name" value="Hypothetical protein"/>
    <property type="match status" value="1"/>
</dbReference>
<organism evidence="2 3">
    <name type="scientific">Deinococcus marmoris</name>
    <dbReference type="NCBI Taxonomy" id="249408"/>
    <lineage>
        <taxon>Bacteria</taxon>
        <taxon>Thermotogati</taxon>
        <taxon>Deinococcota</taxon>
        <taxon>Deinococci</taxon>
        <taxon>Deinococcales</taxon>
        <taxon>Deinococcaceae</taxon>
        <taxon>Deinococcus</taxon>
    </lineage>
</organism>
<name>A0A1U7NVI3_9DEIO</name>
<dbReference type="SUPFAM" id="SSF88697">
    <property type="entry name" value="PUA domain-like"/>
    <property type="match status" value="1"/>
</dbReference>
<feature type="domain" description="ASCH" evidence="1">
    <location>
        <begin position="91"/>
        <end position="172"/>
    </location>
</feature>
<dbReference type="Proteomes" id="UP000186607">
    <property type="component" value="Unassembled WGS sequence"/>
</dbReference>
<evidence type="ECO:0000259" key="1">
    <source>
        <dbReference type="SMART" id="SM01022"/>
    </source>
</evidence>
<dbReference type="STRING" id="249408.BOO71_0010453"/>
<reference evidence="2 3" key="1">
    <citation type="submission" date="2017-01" db="EMBL/GenBank/DDBJ databases">
        <title>Genome Analysis of Deinococcus marmoris KOPRI26562.</title>
        <authorList>
            <person name="Kim J.H."/>
            <person name="Oh H.-M."/>
        </authorList>
    </citation>
    <scope>NUCLEOTIDE SEQUENCE [LARGE SCALE GENOMIC DNA]</scope>
    <source>
        <strain evidence="2 3">KOPRI26562</strain>
    </source>
</reference>
<dbReference type="OrthoDB" id="359066at2"/>
<dbReference type="InterPro" id="IPR007374">
    <property type="entry name" value="ASCH_domain"/>
</dbReference>
<evidence type="ECO:0000313" key="2">
    <source>
        <dbReference type="EMBL" id="OLV16910.1"/>
    </source>
</evidence>
<proteinExistence type="predicted"/>
<dbReference type="AlphaFoldDB" id="A0A1U7NVI3"/>
<gene>
    <name evidence="2" type="ORF">BOO71_0010453</name>
</gene>
<dbReference type="SMART" id="SM01022">
    <property type="entry name" value="ASCH"/>
    <property type="match status" value="1"/>
</dbReference>
<protein>
    <recommendedName>
        <fullName evidence="1">ASCH domain-containing protein</fullName>
    </recommendedName>
</protein>
<dbReference type="EMBL" id="MSTI01000121">
    <property type="protein sequence ID" value="OLV16910.1"/>
    <property type="molecule type" value="Genomic_DNA"/>
</dbReference>
<dbReference type="RefSeq" id="WP_075834637.1">
    <property type="nucleotide sequence ID" value="NZ_MSTI01000121.1"/>
</dbReference>
<comment type="caution">
    <text evidence="2">The sequence shown here is derived from an EMBL/GenBank/DDBJ whole genome shotgun (WGS) entry which is preliminary data.</text>
</comment>
<dbReference type="InterPro" id="IPR015947">
    <property type="entry name" value="PUA-like_sf"/>
</dbReference>
<keyword evidence="3" id="KW-1185">Reference proteome</keyword>
<sequence>MTRVKEGLERLLEDLEDSGRVELDAGTMGGYFGERPLTDKQMDTVNDALNANGFSVATIYVIYRDVDGYRSFTPPPAPEPLDLSAESIRALSIRQPFVEQILRGEKNIEYRSWQVKEPGPLLLHASDTRAGADAFDDADIAPDTLPYAALVGVVDVVDCLWDEENEEFEWLLAYPRRFSQPIPYKGAASIFRVPIEEIQAALSAPT</sequence>
<evidence type="ECO:0000313" key="3">
    <source>
        <dbReference type="Proteomes" id="UP000186607"/>
    </source>
</evidence>
<dbReference type="Pfam" id="PF04266">
    <property type="entry name" value="ASCH"/>
    <property type="match status" value="1"/>
</dbReference>
<accession>A0A1U7NVI3</accession>